<dbReference type="InterPro" id="IPR001509">
    <property type="entry name" value="Epimerase_deHydtase"/>
</dbReference>
<dbReference type="SUPFAM" id="SSF51735">
    <property type="entry name" value="NAD(P)-binding Rossmann-fold domains"/>
    <property type="match status" value="1"/>
</dbReference>
<name>X7F5P2_9RHOB</name>
<evidence type="ECO:0000259" key="1">
    <source>
        <dbReference type="Pfam" id="PF01370"/>
    </source>
</evidence>
<evidence type="ECO:0000313" key="3">
    <source>
        <dbReference type="Proteomes" id="UP000023430"/>
    </source>
</evidence>
<organism evidence="2 3">
    <name type="scientific">Roseivivax isoporae LMG 25204</name>
    <dbReference type="NCBI Taxonomy" id="1449351"/>
    <lineage>
        <taxon>Bacteria</taxon>
        <taxon>Pseudomonadati</taxon>
        <taxon>Pseudomonadota</taxon>
        <taxon>Alphaproteobacteria</taxon>
        <taxon>Rhodobacterales</taxon>
        <taxon>Roseobacteraceae</taxon>
        <taxon>Roseivivax</taxon>
    </lineage>
</organism>
<proteinExistence type="predicted"/>
<keyword evidence="3" id="KW-1185">Reference proteome</keyword>
<dbReference type="PANTHER" id="PTHR43245:SF55">
    <property type="entry name" value="NAD(P)-BINDING DOMAIN-CONTAINING PROTEIN"/>
    <property type="match status" value="1"/>
</dbReference>
<dbReference type="Gene3D" id="3.40.50.720">
    <property type="entry name" value="NAD(P)-binding Rossmann-like Domain"/>
    <property type="match status" value="1"/>
</dbReference>
<sequence>MRIGLTGATGIAGRFVADDLGAAGLSVVTLGRRPLRDLPHRDWHLGAAAPDLSGLDMLVHAAFAHVPGRYRGGEGDDPGAFLLANLDGTRRLFDAAAAQGVPVIFLSSRAVFDALPAGTDLTEDMAPAPASLYGRVKAEAEAHLAALPVPGWSLRATGLYGAPPLGPGDPAPAWEKWRALFADFLAGRAIAPRRGTEVHGSDLAQAVRIVISRRPAARALHVSDILLDHHDLLARVARLTGSASPLPARSDAPVSVLDCARLRALGWSPGGEAALDAALPVILDRFGMA</sequence>
<dbReference type="InterPro" id="IPR050177">
    <property type="entry name" value="Lipid_A_modif_metabolic_enz"/>
</dbReference>
<dbReference type="Proteomes" id="UP000023430">
    <property type="component" value="Unassembled WGS sequence"/>
</dbReference>
<dbReference type="OrthoDB" id="9814124at2"/>
<dbReference type="RefSeq" id="WP_043773707.1">
    <property type="nucleotide sequence ID" value="NZ_JAME01000033.1"/>
</dbReference>
<dbReference type="EMBL" id="JAME01000033">
    <property type="protein sequence ID" value="ETX27399.1"/>
    <property type="molecule type" value="Genomic_DNA"/>
</dbReference>
<comment type="caution">
    <text evidence="2">The sequence shown here is derived from an EMBL/GenBank/DDBJ whole genome shotgun (WGS) entry which is preliminary data.</text>
</comment>
<dbReference type="AlphaFoldDB" id="X7F5P2"/>
<protein>
    <submittedName>
        <fullName evidence="2">UDP-glucose 4-epimerase</fullName>
    </submittedName>
</protein>
<dbReference type="PATRIC" id="fig|1449351.3.peg.3650"/>
<evidence type="ECO:0000313" key="2">
    <source>
        <dbReference type="EMBL" id="ETX27399.1"/>
    </source>
</evidence>
<accession>X7F5P2</accession>
<feature type="domain" description="NAD-dependent epimerase/dehydratase" evidence="1">
    <location>
        <begin position="5"/>
        <end position="213"/>
    </location>
</feature>
<dbReference type="PANTHER" id="PTHR43245">
    <property type="entry name" value="BIFUNCTIONAL POLYMYXIN RESISTANCE PROTEIN ARNA"/>
    <property type="match status" value="1"/>
</dbReference>
<dbReference type="eggNOG" id="COG0451">
    <property type="taxonomic scope" value="Bacteria"/>
</dbReference>
<gene>
    <name evidence="2" type="ORF">RISW2_13895</name>
</gene>
<reference evidence="2 3" key="1">
    <citation type="submission" date="2014-01" db="EMBL/GenBank/DDBJ databases">
        <title>Roseivivax isoporae LMG 25204 Genome Sequencing.</title>
        <authorList>
            <person name="Lai Q."/>
            <person name="Li G."/>
            <person name="Shao Z."/>
        </authorList>
    </citation>
    <scope>NUCLEOTIDE SEQUENCE [LARGE SCALE GENOMIC DNA]</scope>
    <source>
        <strain evidence="2 3">LMG 25204</strain>
    </source>
</reference>
<dbReference type="Pfam" id="PF01370">
    <property type="entry name" value="Epimerase"/>
    <property type="match status" value="1"/>
</dbReference>
<dbReference type="InterPro" id="IPR036291">
    <property type="entry name" value="NAD(P)-bd_dom_sf"/>
</dbReference>
<dbReference type="STRING" id="1449351.RISW2_13895"/>